<dbReference type="PANTHER" id="PTHR13814:SF10">
    <property type="entry name" value="FETUIN-B"/>
    <property type="match status" value="1"/>
</dbReference>
<dbReference type="InterPro" id="IPR046350">
    <property type="entry name" value="Cystatin_sf"/>
</dbReference>
<proteinExistence type="predicted"/>
<dbReference type="Ensembl" id="ENSCSET00000003753.1">
    <property type="protein sequence ID" value="ENSCSEP00000003704.1"/>
    <property type="gene ID" value="ENSCSEG00000002423.1"/>
</dbReference>
<sequence length="510" mass="57425">MKHRVLLLLALGCVNVLHAAPVEKDGLEPGSCEDAFALSAAEQALTKINRDRQEGYIFSLHRLSNVHIGKHGETGFVFYLTLDIVETECSVLSGKEWKSCEARPDYNTPVYGQCKAIIYINKPNRVVRLIKYNCDARPAPTAKIISTCPDCNVLSDVNDDNIQNTVATTLKKFNNESKLKNHFTLLKVNRATTGMGMVTFYNTEYTIQETACSKDIEEVTAEKCPPMSCEFAHKGFCKGSHIIPSTQESEFTVECEIYEPEAAEREKKLHLLGGEQDHSHNDSHTHGHAHDHDSHVPDDKHSHHHTHDHVHDHTKSHADHDKTHQHADNSQHHHTHDHDAGSTHRHAHAHSHDHGHGHDHVHAHHAKAHDHSGDSPNHHHDYKHADSQFTHEHDHELALDHNHKHAHLHEHEHHHHHHDHNHETDYHDHPHGRVTILPAVDQPMTLPFFPEFPDHGIILPAVPDPQIPGEMKPTILGFPTSVSAQCPKPPSTGTLVEELFKDDPKFAAAA</sequence>
<dbReference type="Gene3D" id="3.10.450.10">
    <property type="match status" value="2"/>
</dbReference>
<evidence type="ECO:0000313" key="10">
    <source>
        <dbReference type="Ensembl" id="ENSCSEP00000003704.1"/>
    </source>
</evidence>
<keyword evidence="6" id="KW-0325">Glycoprotein</keyword>
<keyword evidence="3 8" id="KW-0732">Signal</keyword>
<keyword evidence="4" id="KW-0677">Repeat</keyword>
<keyword evidence="2" id="KW-0964">Secreted</keyword>
<dbReference type="InterPro" id="IPR000010">
    <property type="entry name" value="Cystatin_dom"/>
</dbReference>
<dbReference type="OrthoDB" id="9941887at2759"/>
<dbReference type="Pfam" id="PF00031">
    <property type="entry name" value="Cystatin"/>
    <property type="match status" value="1"/>
</dbReference>
<dbReference type="OMA" id="GKGHFPF"/>
<evidence type="ECO:0000256" key="3">
    <source>
        <dbReference type="ARBA" id="ARBA00022729"/>
    </source>
</evidence>
<dbReference type="GO" id="GO:0005576">
    <property type="term" value="C:extracellular region"/>
    <property type="evidence" value="ECO:0007669"/>
    <property type="project" value="UniProtKB-SubCell"/>
</dbReference>
<evidence type="ECO:0000256" key="6">
    <source>
        <dbReference type="ARBA" id="ARBA00023180"/>
    </source>
</evidence>
<dbReference type="InterPro" id="IPR025764">
    <property type="entry name" value="Cystatin_Fetuin_B"/>
</dbReference>
<reference evidence="10" key="3">
    <citation type="submission" date="2025-09" db="UniProtKB">
        <authorList>
            <consortium name="Ensembl"/>
        </authorList>
    </citation>
    <scope>IDENTIFICATION</scope>
</reference>
<dbReference type="Proteomes" id="UP000265120">
    <property type="component" value="Chromosome 2"/>
</dbReference>
<feature type="compositionally biased region" description="Basic and acidic residues" evidence="7">
    <location>
        <begin position="350"/>
        <end position="360"/>
    </location>
</feature>
<keyword evidence="5" id="KW-1015">Disulfide bond</keyword>
<evidence type="ECO:0000256" key="8">
    <source>
        <dbReference type="SAM" id="SignalP"/>
    </source>
</evidence>
<feature type="compositionally biased region" description="Basic residues" evidence="7">
    <location>
        <begin position="407"/>
        <end position="419"/>
    </location>
</feature>
<keyword evidence="11" id="KW-1185">Reference proteome</keyword>
<dbReference type="RefSeq" id="XP_016897520.1">
    <property type="nucleotide sequence ID" value="XM_017042031.2"/>
</dbReference>
<evidence type="ECO:0000256" key="4">
    <source>
        <dbReference type="ARBA" id="ARBA00022737"/>
    </source>
</evidence>
<protein>
    <submittedName>
        <fullName evidence="10">Fetuin B</fullName>
    </submittedName>
</protein>
<accession>A0A3P8UPC5</accession>
<feature type="region of interest" description="Disordered" evidence="7">
    <location>
        <begin position="274"/>
        <end position="393"/>
    </location>
</feature>
<dbReference type="GeneID" id="103399881"/>
<comment type="subcellular location">
    <subcellularLocation>
        <location evidence="1">Secreted</location>
    </subcellularLocation>
</comment>
<dbReference type="CDD" id="cd00042">
    <property type="entry name" value="CY"/>
    <property type="match status" value="1"/>
</dbReference>
<dbReference type="AlphaFoldDB" id="A0A3P8UPC5"/>
<dbReference type="KEGG" id="csem:103399881"/>
<dbReference type="PROSITE" id="PS51530">
    <property type="entry name" value="CYSTATIN_FETUIN_B"/>
    <property type="match status" value="2"/>
</dbReference>
<dbReference type="GeneTree" id="ENSGT00950000182930"/>
<dbReference type="STRING" id="244447.ENSCSEP00000003704"/>
<dbReference type="SMART" id="SM00043">
    <property type="entry name" value="CY"/>
    <property type="match status" value="2"/>
</dbReference>
<name>A0A3P8UPC5_CYNSE</name>
<dbReference type="SUPFAM" id="SSF54403">
    <property type="entry name" value="Cystatin/monellin"/>
    <property type="match status" value="2"/>
</dbReference>
<dbReference type="GO" id="GO:0060255">
    <property type="term" value="P:regulation of macromolecule metabolic process"/>
    <property type="evidence" value="ECO:0007669"/>
    <property type="project" value="UniProtKB-ARBA"/>
</dbReference>
<evidence type="ECO:0000256" key="5">
    <source>
        <dbReference type="ARBA" id="ARBA00023157"/>
    </source>
</evidence>
<feature type="signal peptide" evidence="8">
    <location>
        <begin position="1"/>
        <end position="19"/>
    </location>
</feature>
<reference evidence="10" key="2">
    <citation type="submission" date="2025-08" db="UniProtKB">
        <authorList>
            <consortium name="Ensembl"/>
        </authorList>
    </citation>
    <scope>IDENTIFICATION</scope>
</reference>
<evidence type="ECO:0000313" key="11">
    <source>
        <dbReference type="Proteomes" id="UP000265120"/>
    </source>
</evidence>
<dbReference type="CTD" id="26998"/>
<feature type="compositionally biased region" description="Basic and acidic residues" evidence="7">
    <location>
        <begin position="274"/>
        <end position="301"/>
    </location>
</feature>
<evidence type="ECO:0000256" key="1">
    <source>
        <dbReference type="ARBA" id="ARBA00004613"/>
    </source>
</evidence>
<dbReference type="InParanoid" id="A0A3P8UPC5"/>
<feature type="compositionally biased region" description="Basic and acidic residues" evidence="7">
    <location>
        <begin position="369"/>
        <end position="393"/>
    </location>
</feature>
<feature type="compositionally biased region" description="Basic and acidic residues" evidence="7">
    <location>
        <begin position="420"/>
        <end position="431"/>
    </location>
</feature>
<dbReference type="PANTHER" id="PTHR13814">
    <property type="entry name" value="FETUIN"/>
    <property type="match status" value="1"/>
</dbReference>
<dbReference type="InterPro" id="IPR050735">
    <property type="entry name" value="Kininogen_Fetuin_HRG"/>
</dbReference>
<dbReference type="GO" id="GO:0004869">
    <property type="term" value="F:cysteine-type endopeptidase inhibitor activity"/>
    <property type="evidence" value="ECO:0007669"/>
    <property type="project" value="InterPro"/>
</dbReference>
<feature type="compositionally biased region" description="Basic and acidic residues" evidence="7">
    <location>
        <begin position="309"/>
        <end position="342"/>
    </location>
</feature>
<feature type="chain" id="PRO_5018234131" evidence="8">
    <location>
        <begin position="20"/>
        <end position="510"/>
    </location>
</feature>
<evidence type="ECO:0000256" key="2">
    <source>
        <dbReference type="ARBA" id="ARBA00022525"/>
    </source>
</evidence>
<evidence type="ECO:0000259" key="9">
    <source>
        <dbReference type="PROSITE" id="PS51530"/>
    </source>
</evidence>
<feature type="domain" description="Cystatin fetuin-B-type" evidence="9">
    <location>
        <begin position="146"/>
        <end position="256"/>
    </location>
</feature>
<evidence type="ECO:0000256" key="7">
    <source>
        <dbReference type="SAM" id="MobiDB-lite"/>
    </source>
</evidence>
<dbReference type="FunFam" id="3.10.450.10:FF:000005">
    <property type="entry name" value="Histidine-rich glycoprotein"/>
    <property type="match status" value="1"/>
</dbReference>
<organism evidence="10 11">
    <name type="scientific">Cynoglossus semilaevis</name>
    <name type="common">Tongue sole</name>
    <dbReference type="NCBI Taxonomy" id="244447"/>
    <lineage>
        <taxon>Eukaryota</taxon>
        <taxon>Metazoa</taxon>
        <taxon>Chordata</taxon>
        <taxon>Craniata</taxon>
        <taxon>Vertebrata</taxon>
        <taxon>Euteleostomi</taxon>
        <taxon>Actinopterygii</taxon>
        <taxon>Neopterygii</taxon>
        <taxon>Teleostei</taxon>
        <taxon>Neoteleostei</taxon>
        <taxon>Acanthomorphata</taxon>
        <taxon>Carangaria</taxon>
        <taxon>Pleuronectiformes</taxon>
        <taxon>Pleuronectoidei</taxon>
        <taxon>Cynoglossidae</taxon>
        <taxon>Cynoglossinae</taxon>
        <taxon>Cynoglossus</taxon>
    </lineage>
</organism>
<dbReference type="FunCoup" id="A0A3P8UPC5">
    <property type="interactions" value="33"/>
</dbReference>
<feature type="region of interest" description="Disordered" evidence="7">
    <location>
        <begin position="407"/>
        <end position="431"/>
    </location>
</feature>
<feature type="domain" description="Cystatin fetuin-B-type" evidence="9">
    <location>
        <begin position="21"/>
        <end position="135"/>
    </location>
</feature>
<reference evidence="10 11" key="1">
    <citation type="journal article" date="2014" name="Nat. Genet.">
        <title>Whole-genome sequence of a flatfish provides insights into ZW sex chromosome evolution and adaptation to a benthic lifestyle.</title>
        <authorList>
            <person name="Chen S."/>
            <person name="Zhang G."/>
            <person name="Shao C."/>
            <person name="Huang Q."/>
            <person name="Liu G."/>
            <person name="Zhang P."/>
            <person name="Song W."/>
            <person name="An N."/>
            <person name="Chalopin D."/>
            <person name="Volff J.N."/>
            <person name="Hong Y."/>
            <person name="Li Q."/>
            <person name="Sha Z."/>
            <person name="Zhou H."/>
            <person name="Xie M."/>
            <person name="Yu Q."/>
            <person name="Liu Y."/>
            <person name="Xiang H."/>
            <person name="Wang N."/>
            <person name="Wu K."/>
            <person name="Yang C."/>
            <person name="Zhou Q."/>
            <person name="Liao X."/>
            <person name="Yang L."/>
            <person name="Hu Q."/>
            <person name="Zhang J."/>
            <person name="Meng L."/>
            <person name="Jin L."/>
            <person name="Tian Y."/>
            <person name="Lian J."/>
            <person name="Yang J."/>
            <person name="Miao G."/>
            <person name="Liu S."/>
            <person name="Liang Z."/>
            <person name="Yan F."/>
            <person name="Li Y."/>
            <person name="Sun B."/>
            <person name="Zhang H."/>
            <person name="Zhang J."/>
            <person name="Zhu Y."/>
            <person name="Du M."/>
            <person name="Zhao Y."/>
            <person name="Schartl M."/>
            <person name="Tang Q."/>
            <person name="Wang J."/>
        </authorList>
    </citation>
    <scope>NUCLEOTIDE SEQUENCE</scope>
</reference>